<dbReference type="GO" id="GO:0046688">
    <property type="term" value="P:response to copper ion"/>
    <property type="evidence" value="ECO:0007669"/>
    <property type="project" value="UniProtKB-UniRule"/>
</dbReference>
<evidence type="ECO:0000256" key="1">
    <source>
        <dbReference type="ARBA" id="ARBA00004651"/>
    </source>
</evidence>
<evidence type="ECO:0000256" key="4">
    <source>
        <dbReference type="ARBA" id="ARBA00022989"/>
    </source>
</evidence>
<comment type="subcellular location">
    <subcellularLocation>
        <location evidence="6">Cell inner membrane</location>
        <topology evidence="6">Multi-pass membrane protein</topology>
    </subcellularLocation>
    <subcellularLocation>
        <location evidence="1">Cell membrane</location>
        <topology evidence="1">Multi-pass membrane protein</topology>
    </subcellularLocation>
</comment>
<name>A0AAE4DRW4_9ENTR</name>
<dbReference type="GO" id="GO:0006825">
    <property type="term" value="P:copper ion transport"/>
    <property type="evidence" value="ECO:0007669"/>
    <property type="project" value="InterPro"/>
</dbReference>
<feature type="domain" description="Copper resistance protein D" evidence="7">
    <location>
        <begin position="185"/>
        <end position="283"/>
    </location>
</feature>
<reference evidence="8" key="1">
    <citation type="submission" date="2022-12" db="EMBL/GenBank/DDBJ databases">
        <title>NDM-1 containing novel ST 2018 Pseudenterobacter timonensis.</title>
        <authorList>
            <person name="Halder G."/>
            <person name="Mandal S."/>
            <person name="Dutta S."/>
        </authorList>
    </citation>
    <scope>NUCLEOTIDE SEQUENCE</scope>
    <source>
        <strain evidence="8">CNCI147</strain>
    </source>
</reference>
<evidence type="ECO:0000256" key="6">
    <source>
        <dbReference type="RuleBase" id="RU369037"/>
    </source>
</evidence>
<keyword evidence="6" id="KW-0997">Cell inner membrane</keyword>
<accession>A0AAE4DRW4</accession>
<dbReference type="PANTHER" id="PTHR34820">
    <property type="entry name" value="INNER MEMBRANE PROTEIN YEBZ"/>
    <property type="match status" value="1"/>
</dbReference>
<evidence type="ECO:0000313" key="9">
    <source>
        <dbReference type="Proteomes" id="UP001248822"/>
    </source>
</evidence>
<organism evidence="8 9">
    <name type="scientific">Pseudenterobacter timonensis</name>
    <dbReference type="NCBI Taxonomy" id="1755099"/>
    <lineage>
        <taxon>Bacteria</taxon>
        <taxon>Pseudomonadati</taxon>
        <taxon>Pseudomonadota</taxon>
        <taxon>Gammaproteobacteria</taxon>
        <taxon>Enterobacterales</taxon>
        <taxon>Enterobacteriaceae</taxon>
        <taxon>Pseudenterobacter</taxon>
    </lineage>
</organism>
<keyword evidence="6" id="KW-0186">Copper</keyword>
<feature type="transmembrane region" description="Helical" evidence="6">
    <location>
        <begin position="49"/>
        <end position="73"/>
    </location>
</feature>
<feature type="transmembrane region" description="Helical" evidence="6">
    <location>
        <begin position="93"/>
        <end position="111"/>
    </location>
</feature>
<dbReference type="InterPro" id="IPR008457">
    <property type="entry name" value="Cu-R_CopD_dom"/>
</dbReference>
<dbReference type="GO" id="GO:0005886">
    <property type="term" value="C:plasma membrane"/>
    <property type="evidence" value="ECO:0007669"/>
    <property type="project" value="UniProtKB-SubCell"/>
</dbReference>
<comment type="similarity">
    <text evidence="6">Belongs to the CopD family.</text>
</comment>
<evidence type="ECO:0000313" key="8">
    <source>
        <dbReference type="EMBL" id="MDR9892364.1"/>
    </source>
</evidence>
<dbReference type="PANTHER" id="PTHR34820:SF4">
    <property type="entry name" value="INNER MEMBRANE PROTEIN YEBZ"/>
    <property type="match status" value="1"/>
</dbReference>
<protein>
    <recommendedName>
        <fullName evidence="6">Copper resistance protein D</fullName>
    </recommendedName>
</protein>
<feature type="transmembrane region" description="Helical" evidence="6">
    <location>
        <begin position="196"/>
        <end position="215"/>
    </location>
</feature>
<dbReference type="InterPro" id="IPR032694">
    <property type="entry name" value="CopC/D"/>
</dbReference>
<evidence type="ECO:0000256" key="3">
    <source>
        <dbReference type="ARBA" id="ARBA00022692"/>
    </source>
</evidence>
<dbReference type="EMBL" id="JAQGEC010000021">
    <property type="protein sequence ID" value="MDR9892364.1"/>
    <property type="molecule type" value="Genomic_DNA"/>
</dbReference>
<feature type="transmembrane region" description="Helical" evidence="6">
    <location>
        <begin position="153"/>
        <end position="175"/>
    </location>
</feature>
<keyword evidence="3 6" id="KW-0812">Transmembrane</keyword>
<evidence type="ECO:0000259" key="7">
    <source>
        <dbReference type="Pfam" id="PF05425"/>
    </source>
</evidence>
<keyword evidence="5 6" id="KW-0472">Membrane</keyword>
<dbReference type="Pfam" id="PF05425">
    <property type="entry name" value="CopD"/>
    <property type="match status" value="1"/>
</dbReference>
<sequence>MLASMYVALRFAHFAALMLIFGNALYSAWLAPRSLTRLMTRRCCRQQQIAVLVSFATALLMLAFQGGLMGNGWRDLFRPAIWLAVAGTQFGSVWVWQIIFALLTACAVWLAPTRNARLVLLLAAGQFILLAGVGHAAMRDGPVGFAQRLNHALHLLCAATWLGGLLPLLFCLRLANGRWGKQAIATMMRFSRAGHYAVAGVICTGIVNALLIQGVTLPWRTSYGELLLFKCALVMMMVVLALVNRYVLVPRFRTSQGRAQRLFIRLTQAEVVTGALVVACVSLFATWEPF</sequence>
<evidence type="ECO:0000256" key="2">
    <source>
        <dbReference type="ARBA" id="ARBA00022475"/>
    </source>
</evidence>
<dbReference type="Proteomes" id="UP001248822">
    <property type="component" value="Unassembled WGS sequence"/>
</dbReference>
<keyword evidence="4 6" id="KW-1133">Transmembrane helix</keyword>
<feature type="transmembrane region" description="Helical" evidence="6">
    <location>
        <begin position="118"/>
        <end position="138"/>
    </location>
</feature>
<feature type="transmembrane region" description="Helical" evidence="6">
    <location>
        <begin position="269"/>
        <end position="287"/>
    </location>
</feature>
<dbReference type="AlphaFoldDB" id="A0AAE4DRW4"/>
<comment type="caution">
    <text evidence="8">The sequence shown here is derived from an EMBL/GenBank/DDBJ whole genome shotgun (WGS) entry which is preliminary data.</text>
</comment>
<comment type="function">
    <text evidence="6">Involved in copper resistance.</text>
</comment>
<evidence type="ECO:0000256" key="5">
    <source>
        <dbReference type="ARBA" id="ARBA00023136"/>
    </source>
</evidence>
<gene>
    <name evidence="8" type="primary">copD</name>
    <name evidence="8" type="ORF">O7047_19275</name>
</gene>
<feature type="transmembrane region" description="Helical" evidence="6">
    <location>
        <begin position="227"/>
        <end position="248"/>
    </location>
</feature>
<proteinExistence type="inferred from homology"/>
<dbReference type="RefSeq" id="WP_310827419.1">
    <property type="nucleotide sequence ID" value="NZ_JAQGEC010000021.1"/>
</dbReference>
<dbReference type="NCBIfam" id="NF033808">
    <property type="entry name" value="copper_CopD"/>
    <property type="match status" value="1"/>
</dbReference>
<dbReference type="InterPro" id="IPR047689">
    <property type="entry name" value="CopD"/>
</dbReference>
<feature type="transmembrane region" description="Helical" evidence="6">
    <location>
        <begin position="6"/>
        <end position="29"/>
    </location>
</feature>
<keyword evidence="2 6" id="KW-1003">Cell membrane</keyword>